<comment type="catalytic activity">
    <reaction evidence="7 8">
        <text>C-terminal L-cysteinyl-[HypE protein] + carbamoyl phosphate + ATP + H2O = C-terminal S-carboxamide-L-cysteinyl-[HypE protein] + AMP + phosphate + diphosphate + H(+)</text>
        <dbReference type="Rhea" id="RHEA:55636"/>
        <dbReference type="Rhea" id="RHEA-COMP:14247"/>
        <dbReference type="Rhea" id="RHEA-COMP:14392"/>
        <dbReference type="ChEBI" id="CHEBI:15377"/>
        <dbReference type="ChEBI" id="CHEBI:15378"/>
        <dbReference type="ChEBI" id="CHEBI:30616"/>
        <dbReference type="ChEBI" id="CHEBI:33019"/>
        <dbReference type="ChEBI" id="CHEBI:43474"/>
        <dbReference type="ChEBI" id="CHEBI:58228"/>
        <dbReference type="ChEBI" id="CHEBI:76913"/>
        <dbReference type="ChEBI" id="CHEBI:139126"/>
        <dbReference type="ChEBI" id="CHEBI:456215"/>
    </reaction>
</comment>
<evidence type="ECO:0000256" key="1">
    <source>
        <dbReference type="ARBA" id="ARBA00004711"/>
    </source>
</evidence>
<protein>
    <recommendedName>
        <fullName evidence="8">Carbamoyltransferase HypF</fullName>
        <ecNumber evidence="8">6.2.-.-</ecNumber>
    </recommendedName>
</protein>
<dbReference type="GO" id="GO:0016874">
    <property type="term" value="F:ligase activity"/>
    <property type="evidence" value="ECO:0007669"/>
    <property type="project" value="UniProtKB-UniRule"/>
</dbReference>
<evidence type="ECO:0000256" key="9">
    <source>
        <dbReference type="PROSITE-ProRule" id="PRU00520"/>
    </source>
</evidence>
<dbReference type="AlphaFoldDB" id="A0A853I5S3"/>
<keyword evidence="13" id="KW-1185">Reference proteome</keyword>
<evidence type="ECO:0000256" key="8">
    <source>
        <dbReference type="PIRNR" id="PIRNR006256"/>
    </source>
</evidence>
<evidence type="ECO:0000256" key="7">
    <source>
        <dbReference type="ARBA" id="ARBA00048220"/>
    </source>
</evidence>
<feature type="domain" description="Acylphosphatase-like" evidence="10">
    <location>
        <begin position="14"/>
        <end position="101"/>
    </location>
</feature>
<dbReference type="SUPFAM" id="SSF55821">
    <property type="entry name" value="YrdC/RibB"/>
    <property type="match status" value="1"/>
</dbReference>
<reference evidence="12 13" key="1">
    <citation type="submission" date="2020-07" db="EMBL/GenBank/DDBJ databases">
        <title>Endozoicomonas sp. nov., isolated from sediment.</title>
        <authorList>
            <person name="Gu T."/>
        </authorList>
    </citation>
    <scope>NUCLEOTIDE SEQUENCE [LARGE SCALE GENOMIC DNA]</scope>
    <source>
        <strain evidence="12 13">SM1973</strain>
    </source>
</reference>
<feature type="active site" evidence="9">
    <location>
        <position position="29"/>
    </location>
</feature>
<dbReference type="InterPro" id="IPR036046">
    <property type="entry name" value="Acylphosphatase-like_dom_sf"/>
</dbReference>
<evidence type="ECO:0000256" key="6">
    <source>
        <dbReference type="ARBA" id="ARBA00022833"/>
    </source>
</evidence>
<dbReference type="InterPro" id="IPR017945">
    <property type="entry name" value="DHBP_synth_RibB-like_a/b_dom"/>
</dbReference>
<dbReference type="InterPro" id="IPR001792">
    <property type="entry name" value="Acylphosphatase-like_dom"/>
</dbReference>
<dbReference type="InterPro" id="IPR017968">
    <property type="entry name" value="Acylphosphatase_CS"/>
</dbReference>
<comment type="pathway">
    <text evidence="1 8">Protein modification; [NiFe] hydrogenase maturation.</text>
</comment>
<proteinExistence type="inferred from homology"/>
<dbReference type="InterPro" id="IPR011125">
    <property type="entry name" value="Znf_HypF"/>
</dbReference>
<keyword evidence="9" id="KW-0378">Hydrolase</keyword>
<dbReference type="Pfam" id="PF01300">
    <property type="entry name" value="Sua5_yciO_yrdC"/>
    <property type="match status" value="1"/>
</dbReference>
<dbReference type="Pfam" id="PF00708">
    <property type="entry name" value="Acylphosphatase"/>
    <property type="match status" value="1"/>
</dbReference>
<comment type="catalytic activity">
    <reaction evidence="9">
        <text>an acyl phosphate + H2O = a carboxylate + phosphate + H(+)</text>
        <dbReference type="Rhea" id="RHEA:14965"/>
        <dbReference type="ChEBI" id="CHEBI:15377"/>
        <dbReference type="ChEBI" id="CHEBI:15378"/>
        <dbReference type="ChEBI" id="CHEBI:29067"/>
        <dbReference type="ChEBI" id="CHEBI:43474"/>
        <dbReference type="ChEBI" id="CHEBI:59918"/>
        <dbReference type="EC" id="3.6.1.7"/>
    </reaction>
</comment>
<dbReference type="PANTHER" id="PTHR42959">
    <property type="entry name" value="CARBAMOYLTRANSFERASE"/>
    <property type="match status" value="1"/>
</dbReference>
<sequence>MSWKIQKRASLRLGILLLVNGCVQGVGFRPFVYQLAQKMGLLGSVKNTCCGVEIRLFTTVEIAEHFCHRLKTECPALAYIDQIHWQSCIFQAKTGRFQILVSDNDEKAISRVTSAQWQIRQAVAIPADLALCQACLAELTDSTNRRCGYPFINCTQCGPRFSILTAMPYDRSRTTMTSFPLCQQCQAEYTDPTNRRFHAEPIACAKCGPSLWLKDNKNNVITGQAKALINQCCEWLATGKILAIKGVGGFQLTCDATNSNAINRLRQCKQRPAKPLAIMMCDLKQAAQFFNLTLLEQQQLSSYSAPIVLLAKKHLDPKQPLLADQLAPDQAFIGVMLASSPLHWLLLKQFNQPLVMTSGNVRGAPICTENDQAESALIDLADGWLFHNRDIAHRCDDSVMKIIADKPRLIRRARGYVPNSIKLPNKLSTYNDVVLALGADLKNTFCLTTAGKAVLSTHNGDLSHPDCFHTLHADIANLQTLLGVKPKAIAVDLHPDYFSSRLGIQIAKTIQLPLIKIQHHHAHLAACLAENKVMPQQPVLGIILDGLGYGNNGTFWGGELLLGDYHQYRRVAHLKPFPLLGGDKASSQPWRNLIALLAQAGYWQTLSKSNSAPSVFKQLNTAETQLLLQMTDKFPQTSSVGRLLDAVAALLAIAPKQLSFEGEAAMKLEALALAYHADITDYYPFTVCRNQEYWLLDTTTIWPAMITELSQGISHSELAAKFQLSLVKGLKALVVKLLEQDQLTFTEVVLSGGVFQNQLILSELIAELSALGLMVYSHSQVPSNDGGIALGQAAIALAKIGKTNL</sequence>
<dbReference type="PROSITE" id="PS51163">
    <property type="entry name" value="YRDC"/>
    <property type="match status" value="1"/>
</dbReference>
<dbReference type="Pfam" id="PF17788">
    <property type="entry name" value="HypF_C"/>
    <property type="match status" value="1"/>
</dbReference>
<feature type="domain" description="YrdC-like" evidence="11">
    <location>
        <begin position="226"/>
        <end position="415"/>
    </location>
</feature>
<feature type="active site" evidence="9">
    <location>
        <position position="47"/>
    </location>
</feature>
<comment type="caution">
    <text evidence="12">The sequence shown here is derived from an EMBL/GenBank/DDBJ whole genome shotgun (WGS) entry which is preliminary data.</text>
</comment>
<evidence type="ECO:0000259" key="11">
    <source>
        <dbReference type="PROSITE" id="PS51163"/>
    </source>
</evidence>
<dbReference type="PROSITE" id="PS51160">
    <property type="entry name" value="ACYLPHOSPHATASE_3"/>
    <property type="match status" value="1"/>
</dbReference>
<dbReference type="Proteomes" id="UP000569732">
    <property type="component" value="Unassembled WGS sequence"/>
</dbReference>
<dbReference type="Pfam" id="PF07503">
    <property type="entry name" value="zf-HYPF"/>
    <property type="match status" value="2"/>
</dbReference>
<dbReference type="GO" id="GO:0008270">
    <property type="term" value="F:zinc ion binding"/>
    <property type="evidence" value="ECO:0007669"/>
    <property type="project" value="UniProtKB-KW"/>
</dbReference>
<keyword evidence="5" id="KW-0863">Zinc-finger</keyword>
<dbReference type="Pfam" id="PF22521">
    <property type="entry name" value="HypF_C_2"/>
    <property type="match status" value="1"/>
</dbReference>
<keyword evidence="6" id="KW-0862">Zinc</keyword>
<organism evidence="12 13">
    <name type="scientific">Spartinivicinus marinus</name>
    <dbReference type="NCBI Taxonomy" id="2994442"/>
    <lineage>
        <taxon>Bacteria</taxon>
        <taxon>Pseudomonadati</taxon>
        <taxon>Pseudomonadota</taxon>
        <taxon>Gammaproteobacteria</taxon>
        <taxon>Oceanospirillales</taxon>
        <taxon>Zooshikellaceae</taxon>
        <taxon>Spartinivicinus</taxon>
    </lineage>
</organism>
<dbReference type="GO" id="GO:0016743">
    <property type="term" value="F:carboxyl- or carbamoyltransferase activity"/>
    <property type="evidence" value="ECO:0007669"/>
    <property type="project" value="UniProtKB-UniRule"/>
</dbReference>
<gene>
    <name evidence="12" type="primary">hypF</name>
    <name evidence="12" type="ORF">H0A36_13100</name>
</gene>
<keyword evidence="3" id="KW-0436">Ligase</keyword>
<dbReference type="NCBIfam" id="TIGR00143">
    <property type="entry name" value="hypF"/>
    <property type="match status" value="1"/>
</dbReference>
<keyword evidence="4" id="KW-0479">Metal-binding</keyword>
<dbReference type="InterPro" id="IPR006070">
    <property type="entry name" value="Sua5-like_dom"/>
</dbReference>
<dbReference type="GO" id="GO:0051604">
    <property type="term" value="P:protein maturation"/>
    <property type="evidence" value="ECO:0007669"/>
    <property type="project" value="TreeGrafter"/>
</dbReference>
<evidence type="ECO:0000313" key="13">
    <source>
        <dbReference type="Proteomes" id="UP000569732"/>
    </source>
</evidence>
<dbReference type="InterPro" id="IPR004421">
    <property type="entry name" value="Carbamoyltransferase_HypF"/>
</dbReference>
<dbReference type="InterPro" id="IPR051060">
    <property type="entry name" value="Carbamoyltrans_HypF-like"/>
</dbReference>
<dbReference type="Gene3D" id="3.30.420.360">
    <property type="match status" value="1"/>
</dbReference>
<evidence type="ECO:0000256" key="5">
    <source>
        <dbReference type="ARBA" id="ARBA00022771"/>
    </source>
</evidence>
<evidence type="ECO:0000313" key="12">
    <source>
        <dbReference type="EMBL" id="NYZ66952.1"/>
    </source>
</evidence>
<dbReference type="PANTHER" id="PTHR42959:SF1">
    <property type="entry name" value="CARBAMOYLTRANSFERASE HYPF"/>
    <property type="match status" value="1"/>
</dbReference>
<accession>A0A853I5S3</accession>
<dbReference type="Gene3D" id="3.30.420.40">
    <property type="match status" value="1"/>
</dbReference>
<dbReference type="InterPro" id="IPR041440">
    <property type="entry name" value="HypF_C"/>
</dbReference>
<comment type="function">
    <text evidence="8">Involved in the maturation of [NiFe] hydrogenases. Along with HypE, it catalyzes the synthesis of the CN ligands of the active site iron of [NiFe]-hydrogenases. HypF functions as a carbamoyl transferase using carbamoylphosphate as a substrate and transferring the carboxamido moiety in an ATP-dependent reaction to the thiolate of the C-terminal cysteine of HypE yielding a protein-S-carboxamide.</text>
</comment>
<dbReference type="InterPro" id="IPR055128">
    <property type="entry name" value="HypF_C_2"/>
</dbReference>
<dbReference type="SUPFAM" id="SSF54975">
    <property type="entry name" value="Acylphosphatase/BLUF domain-like"/>
    <property type="match status" value="1"/>
</dbReference>
<evidence type="ECO:0000256" key="2">
    <source>
        <dbReference type="ARBA" id="ARBA00008097"/>
    </source>
</evidence>
<dbReference type="Gene3D" id="3.90.870.50">
    <property type="match status" value="1"/>
</dbReference>
<dbReference type="PIRSF" id="PIRSF006256">
    <property type="entry name" value="CMPcnvr_hdrg_mat"/>
    <property type="match status" value="1"/>
</dbReference>
<dbReference type="PROSITE" id="PS00150">
    <property type="entry name" value="ACYLPHOSPHATASE_1"/>
    <property type="match status" value="1"/>
</dbReference>
<dbReference type="Gene3D" id="3.30.110.120">
    <property type="match status" value="1"/>
</dbReference>
<name>A0A853I5S3_9GAMM</name>
<dbReference type="EMBL" id="JACCKB010000019">
    <property type="protein sequence ID" value="NYZ66952.1"/>
    <property type="molecule type" value="Genomic_DNA"/>
</dbReference>
<dbReference type="GO" id="GO:0003725">
    <property type="term" value="F:double-stranded RNA binding"/>
    <property type="evidence" value="ECO:0007669"/>
    <property type="project" value="InterPro"/>
</dbReference>
<dbReference type="UniPathway" id="UPA00335"/>
<evidence type="ECO:0000259" key="10">
    <source>
        <dbReference type="PROSITE" id="PS51160"/>
    </source>
</evidence>
<comment type="similarity">
    <text evidence="2 8">Belongs to the carbamoyltransferase HypF family.</text>
</comment>
<evidence type="ECO:0000256" key="4">
    <source>
        <dbReference type="ARBA" id="ARBA00022723"/>
    </source>
</evidence>
<dbReference type="EC" id="6.2.-.-" evidence="8"/>
<evidence type="ECO:0000256" key="3">
    <source>
        <dbReference type="ARBA" id="ARBA00022598"/>
    </source>
</evidence>
<dbReference type="RefSeq" id="WP_180568975.1">
    <property type="nucleotide sequence ID" value="NZ_JACCKB010000019.1"/>
</dbReference>
<dbReference type="GO" id="GO:0003998">
    <property type="term" value="F:acylphosphatase activity"/>
    <property type="evidence" value="ECO:0007669"/>
    <property type="project" value="UniProtKB-EC"/>
</dbReference>